<evidence type="ECO:0000256" key="3">
    <source>
        <dbReference type="ARBA" id="ARBA00022840"/>
    </source>
</evidence>
<dbReference type="InterPro" id="IPR050093">
    <property type="entry name" value="ABC_SmlMolc_Importer"/>
</dbReference>
<organism evidence="5 6">
    <name type="scientific">Actinobacillus delphinicola</name>
    <dbReference type="NCBI Taxonomy" id="51161"/>
    <lineage>
        <taxon>Bacteria</taxon>
        <taxon>Pseudomonadati</taxon>
        <taxon>Pseudomonadota</taxon>
        <taxon>Gammaproteobacteria</taxon>
        <taxon>Pasteurellales</taxon>
        <taxon>Pasteurellaceae</taxon>
        <taxon>Actinobacillus</taxon>
    </lineage>
</organism>
<keyword evidence="5" id="KW-0378">Hydrolase</keyword>
<gene>
    <name evidence="5" type="primary">thiQ_2</name>
    <name evidence="5" type="ORF">NCTC12871_01421</name>
</gene>
<dbReference type="RefSeq" id="WP_126600262.1">
    <property type="nucleotide sequence ID" value="NZ_LR134510.1"/>
</dbReference>
<sequence length="208" mass="23534">MLKVNNLQVGILQDIHFHVDKGECFAVVGASGSGKSTLLNAIAGYVNYQGEIWLNGQNLQKCPPWQRNCRYLNQFLYLFPHKTVLGNLDLAAPHISLKEKMQLLEKLHISPLAERYPTALSGGEKQRAALARALINPPDLLLLDEPFSALDWDIRQQIWLTLQAILQESQITTLLVSHEPKETAFLAQRTLFLQQGQQVNLEKIEEEK</sequence>
<dbReference type="InterPro" id="IPR003439">
    <property type="entry name" value="ABC_transporter-like_ATP-bd"/>
</dbReference>
<dbReference type="PROSITE" id="PS00211">
    <property type="entry name" value="ABC_TRANSPORTER_1"/>
    <property type="match status" value="1"/>
</dbReference>
<dbReference type="GO" id="GO:0005524">
    <property type="term" value="F:ATP binding"/>
    <property type="evidence" value="ECO:0007669"/>
    <property type="project" value="UniProtKB-KW"/>
</dbReference>
<feature type="domain" description="ABC transporter" evidence="4">
    <location>
        <begin position="2"/>
        <end position="208"/>
    </location>
</feature>
<dbReference type="Gene3D" id="3.40.50.300">
    <property type="entry name" value="P-loop containing nucleotide triphosphate hydrolases"/>
    <property type="match status" value="1"/>
</dbReference>
<dbReference type="AlphaFoldDB" id="A0A448TVH5"/>
<reference evidence="5 6" key="1">
    <citation type="submission" date="2018-12" db="EMBL/GenBank/DDBJ databases">
        <authorList>
            <consortium name="Pathogen Informatics"/>
        </authorList>
    </citation>
    <scope>NUCLEOTIDE SEQUENCE [LARGE SCALE GENOMIC DNA]</scope>
    <source>
        <strain evidence="5 6">NCTC12871</strain>
    </source>
</reference>
<keyword evidence="6" id="KW-1185">Reference proteome</keyword>
<dbReference type="OrthoDB" id="9802264at2"/>
<evidence type="ECO:0000256" key="2">
    <source>
        <dbReference type="ARBA" id="ARBA00022741"/>
    </source>
</evidence>
<dbReference type="InterPro" id="IPR003593">
    <property type="entry name" value="AAA+_ATPase"/>
</dbReference>
<accession>A0A448TVH5</accession>
<dbReference type="EC" id="3.6.3.-" evidence="5"/>
<evidence type="ECO:0000259" key="4">
    <source>
        <dbReference type="PROSITE" id="PS50893"/>
    </source>
</evidence>
<dbReference type="EMBL" id="LR134510">
    <property type="protein sequence ID" value="VEJ09932.1"/>
    <property type="molecule type" value="Genomic_DNA"/>
</dbReference>
<name>A0A448TVH5_9PAST</name>
<dbReference type="Proteomes" id="UP000279799">
    <property type="component" value="Chromosome"/>
</dbReference>
<evidence type="ECO:0000256" key="1">
    <source>
        <dbReference type="ARBA" id="ARBA00022448"/>
    </source>
</evidence>
<protein>
    <submittedName>
        <fullName evidence="5">ABC transporter ATP-binding protein</fullName>
        <ecNumber evidence="5">3.6.3.-</ecNumber>
    </submittedName>
</protein>
<dbReference type="PROSITE" id="PS50893">
    <property type="entry name" value="ABC_TRANSPORTER_2"/>
    <property type="match status" value="1"/>
</dbReference>
<keyword evidence="2" id="KW-0547">Nucleotide-binding</keyword>
<dbReference type="InterPro" id="IPR017871">
    <property type="entry name" value="ABC_transporter-like_CS"/>
</dbReference>
<dbReference type="SMART" id="SM00382">
    <property type="entry name" value="AAA"/>
    <property type="match status" value="1"/>
</dbReference>
<evidence type="ECO:0000313" key="6">
    <source>
        <dbReference type="Proteomes" id="UP000279799"/>
    </source>
</evidence>
<keyword evidence="3 5" id="KW-0067">ATP-binding</keyword>
<dbReference type="KEGG" id="adp:NCTC12871_01421"/>
<keyword evidence="1" id="KW-0813">Transport</keyword>
<dbReference type="GO" id="GO:0016887">
    <property type="term" value="F:ATP hydrolysis activity"/>
    <property type="evidence" value="ECO:0007669"/>
    <property type="project" value="InterPro"/>
</dbReference>
<evidence type="ECO:0000313" key="5">
    <source>
        <dbReference type="EMBL" id="VEJ09932.1"/>
    </source>
</evidence>
<dbReference type="PANTHER" id="PTHR42781">
    <property type="entry name" value="SPERMIDINE/PUTRESCINE IMPORT ATP-BINDING PROTEIN POTA"/>
    <property type="match status" value="1"/>
</dbReference>
<dbReference type="Pfam" id="PF00005">
    <property type="entry name" value="ABC_tran"/>
    <property type="match status" value="1"/>
</dbReference>
<dbReference type="SUPFAM" id="SSF52540">
    <property type="entry name" value="P-loop containing nucleoside triphosphate hydrolases"/>
    <property type="match status" value="1"/>
</dbReference>
<dbReference type="PANTHER" id="PTHR42781:SF4">
    <property type="entry name" value="SPERMIDINE_PUTRESCINE IMPORT ATP-BINDING PROTEIN POTA"/>
    <property type="match status" value="1"/>
</dbReference>
<proteinExistence type="predicted"/>
<dbReference type="InterPro" id="IPR027417">
    <property type="entry name" value="P-loop_NTPase"/>
</dbReference>